<organism evidence="2 3">
    <name type="scientific">Anaerostipes hadrus</name>
    <dbReference type="NCBI Taxonomy" id="649756"/>
    <lineage>
        <taxon>Bacteria</taxon>
        <taxon>Bacillati</taxon>
        <taxon>Bacillota</taxon>
        <taxon>Clostridia</taxon>
        <taxon>Lachnospirales</taxon>
        <taxon>Lachnospiraceae</taxon>
        <taxon>Anaerostipes</taxon>
    </lineage>
</organism>
<evidence type="ECO:0008006" key="4">
    <source>
        <dbReference type="Google" id="ProtNLM"/>
    </source>
</evidence>
<name>D4N033_ANAHA</name>
<evidence type="ECO:0000313" key="3">
    <source>
        <dbReference type="Proteomes" id="UP000008960"/>
    </source>
</evidence>
<dbReference type="AlphaFoldDB" id="D4N033"/>
<sequence>MGLLKLAEKYSDTLLEAACKKALSYTSSPSYKSIKNILVTSSKKLKSEADHTESTHKAHGITRGADYYRR</sequence>
<dbReference type="EMBL" id="FP929061">
    <property type="protein sequence ID" value="CBL38228.1"/>
    <property type="molecule type" value="Genomic_DNA"/>
</dbReference>
<protein>
    <recommendedName>
        <fullName evidence="4">Transposase</fullName>
    </recommendedName>
</protein>
<accession>D4N033</accession>
<dbReference type="Proteomes" id="UP000008960">
    <property type="component" value="Chromosome"/>
</dbReference>
<reference evidence="2 3" key="1">
    <citation type="submission" date="2010-03" db="EMBL/GenBank/DDBJ databases">
        <title>The genome sequence of Clostridiales sp. SSC/2.</title>
        <authorList>
            <consortium name="metaHIT consortium -- http://www.metahit.eu/"/>
            <person name="Pajon A."/>
            <person name="Turner K."/>
            <person name="Parkhill J."/>
            <person name="Duncan S."/>
            <person name="Flint H."/>
        </authorList>
    </citation>
    <scope>NUCLEOTIDE SEQUENCE [LARGE SCALE GENOMIC DNA]</scope>
    <source>
        <strain evidence="2 3">SSC/2</strain>
    </source>
</reference>
<evidence type="ECO:0000313" key="2">
    <source>
        <dbReference type="EMBL" id="CBL38228.1"/>
    </source>
</evidence>
<reference evidence="2 3" key="2">
    <citation type="submission" date="2010-03" db="EMBL/GenBank/DDBJ databases">
        <authorList>
            <person name="Pajon A."/>
        </authorList>
    </citation>
    <scope>NUCLEOTIDE SEQUENCE [LARGE SCALE GENOMIC DNA]</scope>
    <source>
        <strain evidence="2 3">SSC/2</strain>
    </source>
</reference>
<evidence type="ECO:0000256" key="1">
    <source>
        <dbReference type="SAM" id="MobiDB-lite"/>
    </source>
</evidence>
<gene>
    <name evidence="2" type="ORF">CL2_12530</name>
</gene>
<proteinExistence type="predicted"/>
<feature type="region of interest" description="Disordered" evidence="1">
    <location>
        <begin position="48"/>
        <end position="70"/>
    </location>
</feature>
<dbReference type="KEGG" id="bprl:CL2_12530"/>